<evidence type="ECO:0000256" key="2">
    <source>
        <dbReference type="ARBA" id="ARBA00023054"/>
    </source>
</evidence>
<dbReference type="PANTHER" id="PTHR32347">
    <property type="entry name" value="EFFLUX SYSTEM COMPONENT YKNX-RELATED"/>
    <property type="match status" value="1"/>
</dbReference>
<dbReference type="SUPFAM" id="SSF111369">
    <property type="entry name" value="HlyD-like secretion proteins"/>
    <property type="match status" value="1"/>
</dbReference>
<dbReference type="AlphaFoldDB" id="A0A266QCZ8"/>
<sequence length="416" mass="47352">MDKPLQKNFWQKWRITISSLVLFVIIVVLWVAAAPDNDRILRVDKNTLSIAVVTQGIFEDVIPLRGEVMPLRTLYLDAIDGGRVEKIHMEDGARVAVGDAIVDISNTRLQLESITREAQVSEQINLLQTQELNLARNELEHKRNLNELEHQINVESQRVGRMRPLIKQQLISMAELKDAEDNLAYLKKRQQLISEAREVDLALQAAQMKQLRDSVASLNNNLTFARTNVASLNVKAPIAGRLTAFNLEPGQSLMPGERFGQIDDPDHFKLMAQVDEFYMNRTRVDQTALAKINQQEFPLRIKKIYPQVINGQFRVDLVFSGEQPANISRGQTLQLRLQMGANEPAQLIPNNSFFQDTGGYWIFVVSADGKHAQRREIKLGRRNSQFIEVLSGLDLNEQVIVSPYTLYKDIDSLKIY</sequence>
<dbReference type="Proteomes" id="UP000216101">
    <property type="component" value="Unassembled WGS sequence"/>
</dbReference>
<dbReference type="PANTHER" id="PTHR32347:SF23">
    <property type="entry name" value="BLL5650 PROTEIN"/>
    <property type="match status" value="1"/>
</dbReference>
<dbReference type="EMBL" id="NHNI01000001">
    <property type="protein sequence ID" value="OZY87229.1"/>
    <property type="molecule type" value="Genomic_DNA"/>
</dbReference>
<dbReference type="GO" id="GO:0030313">
    <property type="term" value="C:cell envelope"/>
    <property type="evidence" value="ECO:0007669"/>
    <property type="project" value="UniProtKB-SubCell"/>
</dbReference>
<keyword evidence="4" id="KW-0472">Membrane</keyword>
<evidence type="ECO:0000313" key="6">
    <source>
        <dbReference type="Proteomes" id="UP000216101"/>
    </source>
</evidence>
<dbReference type="Gene3D" id="2.40.30.170">
    <property type="match status" value="1"/>
</dbReference>
<keyword evidence="4" id="KW-0812">Transmembrane</keyword>
<evidence type="ECO:0000313" key="5">
    <source>
        <dbReference type="EMBL" id="OZY87229.1"/>
    </source>
</evidence>
<evidence type="ECO:0000256" key="3">
    <source>
        <dbReference type="SAM" id="Coils"/>
    </source>
</evidence>
<evidence type="ECO:0000256" key="1">
    <source>
        <dbReference type="ARBA" id="ARBA00004196"/>
    </source>
</evidence>
<accession>A0A266QCZ8</accession>
<name>A0A266QCZ8_9GAMM</name>
<feature type="transmembrane region" description="Helical" evidence="4">
    <location>
        <begin position="12"/>
        <end position="33"/>
    </location>
</feature>
<keyword evidence="6" id="KW-1185">Reference proteome</keyword>
<dbReference type="Gene3D" id="1.10.287.470">
    <property type="entry name" value="Helix hairpin bin"/>
    <property type="match status" value="1"/>
</dbReference>
<proteinExistence type="predicted"/>
<dbReference type="Gene3D" id="2.40.50.100">
    <property type="match status" value="1"/>
</dbReference>
<dbReference type="Gene3D" id="2.40.420.20">
    <property type="match status" value="1"/>
</dbReference>
<keyword evidence="2 3" id="KW-0175">Coiled coil</keyword>
<feature type="coiled-coil region" evidence="3">
    <location>
        <begin position="201"/>
        <end position="228"/>
    </location>
</feature>
<keyword evidence="4" id="KW-1133">Transmembrane helix</keyword>
<comment type="subcellular location">
    <subcellularLocation>
        <location evidence="1">Cell envelope</location>
    </subcellularLocation>
</comment>
<gene>
    <name evidence="5" type="ORF">CBP51_09675</name>
</gene>
<evidence type="ECO:0000256" key="4">
    <source>
        <dbReference type="SAM" id="Phobius"/>
    </source>
</evidence>
<organism evidence="5 6">
    <name type="scientific">Cellvibrio mixtus</name>
    <dbReference type="NCBI Taxonomy" id="39650"/>
    <lineage>
        <taxon>Bacteria</taxon>
        <taxon>Pseudomonadati</taxon>
        <taxon>Pseudomonadota</taxon>
        <taxon>Gammaproteobacteria</taxon>
        <taxon>Cellvibrionales</taxon>
        <taxon>Cellvibrionaceae</taxon>
        <taxon>Cellvibrio</taxon>
    </lineage>
</organism>
<comment type="caution">
    <text evidence="5">The sequence shown here is derived from an EMBL/GenBank/DDBJ whole genome shotgun (WGS) entry which is preliminary data.</text>
</comment>
<protein>
    <submittedName>
        <fullName evidence="5">Efflux transporter periplasmic adaptor subunit</fullName>
    </submittedName>
</protein>
<dbReference type="RefSeq" id="WP_094984689.1">
    <property type="nucleotide sequence ID" value="NZ_NHNI01000001.1"/>
</dbReference>
<dbReference type="InterPro" id="IPR050465">
    <property type="entry name" value="UPF0194_transport"/>
</dbReference>
<reference evidence="6" key="1">
    <citation type="submission" date="2017-05" db="EMBL/GenBank/DDBJ databases">
        <authorList>
            <person name="Barney B.M."/>
        </authorList>
    </citation>
    <scope>NUCLEOTIDE SEQUENCE [LARGE SCALE GENOMIC DNA]</scope>
    <source>
        <strain evidence="6">PSBB022</strain>
    </source>
</reference>